<dbReference type="SMART" id="SM00406">
    <property type="entry name" value="IGv"/>
    <property type="match status" value="1"/>
</dbReference>
<name>A0AAV6HDY0_9TELE</name>
<dbReference type="SUPFAM" id="SSF48726">
    <property type="entry name" value="Immunoglobulin"/>
    <property type="match status" value="1"/>
</dbReference>
<dbReference type="InterPro" id="IPR051287">
    <property type="entry name" value="TCR_variable_region"/>
</dbReference>
<evidence type="ECO:0008006" key="10">
    <source>
        <dbReference type="Google" id="ProtNLM"/>
    </source>
</evidence>
<evidence type="ECO:0000256" key="5">
    <source>
        <dbReference type="SAM" id="SignalP"/>
    </source>
</evidence>
<feature type="chain" id="PRO_5043574266" description="Ig-like domain-containing protein" evidence="5">
    <location>
        <begin position="19"/>
        <end position="149"/>
    </location>
</feature>
<dbReference type="GO" id="GO:0002250">
    <property type="term" value="P:adaptive immune response"/>
    <property type="evidence" value="ECO:0007669"/>
    <property type="project" value="UniProtKB-KW"/>
</dbReference>
<accession>A0AAV6HDY0</accession>
<feature type="signal peptide" evidence="5">
    <location>
        <begin position="1"/>
        <end position="18"/>
    </location>
</feature>
<proteinExistence type="predicted"/>
<sequence>MCIFSILFLTMLTGQSSGNPITSNRAEITTMERSNTILSCNYSSAVTLQWYRQCEGSTPTFLMNVFGEKDQRYEEDGRITGRLNKEKTQVFLEISSTRVSDSALYYCAMQPTVMQHPAAPYKNICSSAKVESTVVLKYSMCFCLSFWLF</sequence>
<keyword evidence="3" id="KW-0675">Receptor</keyword>
<evidence type="ECO:0000313" key="9">
    <source>
        <dbReference type="Proteomes" id="UP000823561"/>
    </source>
</evidence>
<dbReference type="EMBL" id="JADWDJ010000001">
    <property type="protein sequence ID" value="KAG5285570.1"/>
    <property type="molecule type" value="Genomic_DNA"/>
</dbReference>
<feature type="domain" description="Immunoglobulin" evidence="7">
    <location>
        <begin position="25"/>
        <end position="139"/>
    </location>
</feature>
<dbReference type="SMART" id="SM00409">
    <property type="entry name" value="IG"/>
    <property type="match status" value="1"/>
</dbReference>
<comment type="caution">
    <text evidence="8">The sequence shown here is derived from an EMBL/GenBank/DDBJ whole genome shotgun (WGS) entry which is preliminary data.</text>
</comment>
<feature type="domain" description="Immunoglobulin V-set" evidence="6">
    <location>
        <begin position="35"/>
        <end position="109"/>
    </location>
</feature>
<keyword evidence="2" id="KW-1064">Adaptive immunity</keyword>
<keyword evidence="9" id="KW-1185">Reference proteome</keyword>
<dbReference type="Proteomes" id="UP000823561">
    <property type="component" value="Chromosome 1"/>
</dbReference>
<dbReference type="InterPro" id="IPR003599">
    <property type="entry name" value="Ig_sub"/>
</dbReference>
<evidence type="ECO:0000259" key="7">
    <source>
        <dbReference type="SMART" id="SM00409"/>
    </source>
</evidence>
<evidence type="ECO:0000259" key="6">
    <source>
        <dbReference type="SMART" id="SM00406"/>
    </source>
</evidence>
<dbReference type="PANTHER" id="PTHR19367">
    <property type="entry name" value="T-CELL RECEPTOR ALPHA CHAIN V REGION"/>
    <property type="match status" value="1"/>
</dbReference>
<evidence type="ECO:0000256" key="1">
    <source>
        <dbReference type="ARBA" id="ARBA00022729"/>
    </source>
</evidence>
<dbReference type="Pfam" id="PF07686">
    <property type="entry name" value="V-set"/>
    <property type="match status" value="1"/>
</dbReference>
<evidence type="ECO:0000313" key="8">
    <source>
        <dbReference type="EMBL" id="KAG5285570.1"/>
    </source>
</evidence>
<gene>
    <name evidence="8" type="ORF">AALO_G00004900</name>
</gene>
<dbReference type="InterPro" id="IPR013783">
    <property type="entry name" value="Ig-like_fold"/>
</dbReference>
<keyword evidence="2" id="KW-0391">Immunity</keyword>
<dbReference type="InterPro" id="IPR013106">
    <property type="entry name" value="Ig_V-set"/>
</dbReference>
<keyword evidence="4" id="KW-0393">Immunoglobulin domain</keyword>
<dbReference type="PANTHER" id="PTHR19367:SF18">
    <property type="entry name" value="T CELL RECEPTOR ALPHA VARIABLE 16"/>
    <property type="match status" value="1"/>
</dbReference>
<dbReference type="InterPro" id="IPR036179">
    <property type="entry name" value="Ig-like_dom_sf"/>
</dbReference>
<keyword evidence="1 5" id="KW-0732">Signal</keyword>
<organism evidence="8 9">
    <name type="scientific">Alosa alosa</name>
    <name type="common">allis shad</name>
    <dbReference type="NCBI Taxonomy" id="278164"/>
    <lineage>
        <taxon>Eukaryota</taxon>
        <taxon>Metazoa</taxon>
        <taxon>Chordata</taxon>
        <taxon>Craniata</taxon>
        <taxon>Vertebrata</taxon>
        <taxon>Euteleostomi</taxon>
        <taxon>Actinopterygii</taxon>
        <taxon>Neopterygii</taxon>
        <taxon>Teleostei</taxon>
        <taxon>Clupei</taxon>
        <taxon>Clupeiformes</taxon>
        <taxon>Clupeoidei</taxon>
        <taxon>Clupeidae</taxon>
        <taxon>Alosa</taxon>
    </lineage>
</organism>
<protein>
    <recommendedName>
        <fullName evidence="10">Ig-like domain-containing protein</fullName>
    </recommendedName>
</protein>
<evidence type="ECO:0000256" key="3">
    <source>
        <dbReference type="ARBA" id="ARBA00023170"/>
    </source>
</evidence>
<evidence type="ECO:0000256" key="4">
    <source>
        <dbReference type="ARBA" id="ARBA00023319"/>
    </source>
</evidence>
<dbReference type="Gene3D" id="2.60.40.10">
    <property type="entry name" value="Immunoglobulins"/>
    <property type="match status" value="1"/>
</dbReference>
<dbReference type="AlphaFoldDB" id="A0AAV6HDY0"/>
<reference evidence="8 9" key="1">
    <citation type="submission" date="2020-10" db="EMBL/GenBank/DDBJ databases">
        <title>Chromosome-scale genome assembly of the Allis shad, Alosa alosa.</title>
        <authorList>
            <person name="Margot Z."/>
            <person name="Christophe K."/>
            <person name="Cabau C."/>
            <person name="Louis A."/>
            <person name="Berthelot C."/>
            <person name="Parey E."/>
            <person name="Roest Crollius H."/>
            <person name="Montfort J."/>
            <person name="Robinson-Rechavi M."/>
            <person name="Bucao C."/>
            <person name="Bouchez O."/>
            <person name="Gislard M."/>
            <person name="Lluch J."/>
            <person name="Milhes M."/>
            <person name="Lampietro C."/>
            <person name="Lopez Roques C."/>
            <person name="Donnadieu C."/>
            <person name="Braasch I."/>
            <person name="Desvignes T."/>
            <person name="Postlethwait J."/>
            <person name="Bobe J."/>
            <person name="Guiguen Y."/>
        </authorList>
    </citation>
    <scope>NUCLEOTIDE SEQUENCE [LARGE SCALE GENOMIC DNA]</scope>
    <source>
        <strain evidence="8">M-15738</strain>
        <tissue evidence="8">Blood</tissue>
    </source>
</reference>
<evidence type="ECO:0000256" key="2">
    <source>
        <dbReference type="ARBA" id="ARBA00023130"/>
    </source>
</evidence>